<keyword evidence="14" id="KW-1185">Reference proteome</keyword>
<evidence type="ECO:0000313" key="13">
    <source>
        <dbReference type="EMBL" id="KAG2237866.1"/>
    </source>
</evidence>
<dbReference type="PROSITE" id="PS50920">
    <property type="entry name" value="SOLCAR"/>
    <property type="match status" value="3"/>
</dbReference>
<evidence type="ECO:0000256" key="3">
    <source>
        <dbReference type="ARBA" id="ARBA00022448"/>
    </source>
</evidence>
<evidence type="ECO:0000256" key="8">
    <source>
        <dbReference type="ARBA" id="ARBA00022989"/>
    </source>
</evidence>
<evidence type="ECO:0000256" key="10">
    <source>
        <dbReference type="ARBA" id="ARBA00023136"/>
    </source>
</evidence>
<evidence type="ECO:0000256" key="2">
    <source>
        <dbReference type="ARBA" id="ARBA00006375"/>
    </source>
</evidence>
<feature type="repeat" description="Solcar" evidence="11">
    <location>
        <begin position="110"/>
        <end position="196"/>
    </location>
</feature>
<evidence type="ECO:0000256" key="6">
    <source>
        <dbReference type="ARBA" id="ARBA00022792"/>
    </source>
</evidence>
<keyword evidence="4 11" id="KW-0812">Transmembrane</keyword>
<dbReference type="GO" id="GO:0005743">
    <property type="term" value="C:mitochondrial inner membrane"/>
    <property type="evidence" value="ECO:0007669"/>
    <property type="project" value="UniProtKB-SubCell"/>
</dbReference>
<accession>A0A8H7SZG6</accession>
<dbReference type="AlphaFoldDB" id="A0A8H7SZG6"/>
<dbReference type="InterPro" id="IPR018108">
    <property type="entry name" value="MCP_transmembrane"/>
</dbReference>
<proteinExistence type="inferred from homology"/>
<keyword evidence="6" id="KW-0999">Mitochondrion inner membrane</keyword>
<evidence type="ECO:0000256" key="4">
    <source>
        <dbReference type="ARBA" id="ARBA00022692"/>
    </source>
</evidence>
<keyword evidence="8" id="KW-1133">Transmembrane helix</keyword>
<keyword evidence="5" id="KW-0677">Repeat</keyword>
<evidence type="ECO:0000256" key="7">
    <source>
        <dbReference type="ARBA" id="ARBA00022946"/>
    </source>
</evidence>
<sequence>MSETSSIPLYSKNYFLACTIGGILACGPTHSFVTPLDLVKCRTQVQPELYKGVFDGWKTITKAEGLRGVFTGIGPTAIGYSLQGAGKYGFYEIFKYKYSKLVGEEAAHKHRTFLYLGASASAELIADVLLCPMEALKVRMQTSIPPFAKTTSEGFKKIMATEGINGFYKGLVPYTMVKFASFEKTVEILYKTFMTKPKHEYNKTQQLGVSFAGGYIAGIFCAVVSHPADVLVSKLNNLEKVAAGEHQTTTMEVIKKLGMRGLWTGLGPRIFMIGTLTGLQWLIYDTFKVTVGLPTTGSSDPTPTEKVKTD</sequence>
<evidence type="ECO:0008006" key="15">
    <source>
        <dbReference type="Google" id="ProtNLM"/>
    </source>
</evidence>
<reference evidence="13" key="1">
    <citation type="submission" date="2021-01" db="EMBL/GenBank/DDBJ databases">
        <title>Metabolic potential, ecology and presence of endohyphal bacteria is reflected in genomic diversity of Mucoromycotina.</title>
        <authorList>
            <person name="Muszewska A."/>
            <person name="Okrasinska A."/>
            <person name="Steczkiewicz K."/>
            <person name="Drgas O."/>
            <person name="Orlowska M."/>
            <person name="Perlinska-Lenart U."/>
            <person name="Aleksandrzak-Piekarczyk T."/>
            <person name="Szatraj K."/>
            <person name="Zielenkiewicz U."/>
            <person name="Pilsyk S."/>
            <person name="Malc E."/>
            <person name="Mieczkowski P."/>
            <person name="Kruszewska J.S."/>
            <person name="Biernat P."/>
            <person name="Pawlowska J."/>
        </authorList>
    </citation>
    <scope>NUCLEOTIDE SEQUENCE</scope>
    <source>
        <strain evidence="13">WA0000018081</strain>
    </source>
</reference>
<evidence type="ECO:0000256" key="5">
    <source>
        <dbReference type="ARBA" id="ARBA00022737"/>
    </source>
</evidence>
<dbReference type="GO" id="GO:0005315">
    <property type="term" value="F:phosphate transmembrane transporter activity"/>
    <property type="evidence" value="ECO:0007669"/>
    <property type="project" value="InterPro"/>
</dbReference>
<organism evidence="13 14">
    <name type="scientific">Thamnidium elegans</name>
    <dbReference type="NCBI Taxonomy" id="101142"/>
    <lineage>
        <taxon>Eukaryota</taxon>
        <taxon>Fungi</taxon>
        <taxon>Fungi incertae sedis</taxon>
        <taxon>Mucoromycota</taxon>
        <taxon>Mucoromycotina</taxon>
        <taxon>Mucoromycetes</taxon>
        <taxon>Mucorales</taxon>
        <taxon>Mucorineae</taxon>
        <taxon>Mucoraceae</taxon>
        <taxon>Thamnidium</taxon>
    </lineage>
</organism>
<name>A0A8H7SZG6_9FUNG</name>
<feature type="repeat" description="Solcar" evidence="11">
    <location>
        <begin position="13"/>
        <end position="97"/>
    </location>
</feature>
<dbReference type="Pfam" id="PF00153">
    <property type="entry name" value="Mito_carr"/>
    <property type="match status" value="3"/>
</dbReference>
<evidence type="ECO:0000256" key="12">
    <source>
        <dbReference type="RuleBase" id="RU000488"/>
    </source>
</evidence>
<dbReference type="FunFam" id="1.50.40.10:FF:000005">
    <property type="entry name" value="Mitochondrial phosphate carrier protein 2"/>
    <property type="match status" value="1"/>
</dbReference>
<keyword evidence="7" id="KW-0809">Transit peptide</keyword>
<dbReference type="GO" id="GO:1990547">
    <property type="term" value="P:mitochondrial phosphate ion transmembrane transport"/>
    <property type="evidence" value="ECO:0007669"/>
    <property type="project" value="InterPro"/>
</dbReference>
<evidence type="ECO:0000256" key="9">
    <source>
        <dbReference type="ARBA" id="ARBA00023128"/>
    </source>
</evidence>
<comment type="similarity">
    <text evidence="2 12">Belongs to the mitochondrial carrier (TC 2.A.29) family.</text>
</comment>
<gene>
    <name evidence="13" type="ORF">INT48_002170</name>
</gene>
<protein>
    <recommendedName>
        <fullName evidence="15">Mitochondrial phosphate carrier protein</fullName>
    </recommendedName>
</protein>
<comment type="subcellular location">
    <subcellularLocation>
        <location evidence="1">Mitochondrion inner membrane</location>
        <topology evidence="1">Multi-pass membrane protein</topology>
    </subcellularLocation>
</comment>
<evidence type="ECO:0000256" key="11">
    <source>
        <dbReference type="PROSITE-ProRule" id="PRU00282"/>
    </source>
</evidence>
<dbReference type="PANTHER" id="PTHR45671:SF10">
    <property type="entry name" value="SOLUTE CARRIER FAMILY 25 MEMBER 3"/>
    <property type="match status" value="1"/>
</dbReference>
<dbReference type="PANTHER" id="PTHR45671">
    <property type="entry name" value="SOLUTE CARRIER FAMILY 25 (MITOCHONDRIAL CARRIER PHOSPHATE CARRIER), MEMBER 3, LIKE-RELATED-RELATED"/>
    <property type="match status" value="1"/>
</dbReference>
<keyword evidence="10 11" id="KW-0472">Membrane</keyword>
<keyword evidence="9" id="KW-0496">Mitochondrion</keyword>
<dbReference type="InterPro" id="IPR044677">
    <property type="entry name" value="SLC25A3/Pic2/Mir1-like"/>
</dbReference>
<evidence type="ECO:0000313" key="14">
    <source>
        <dbReference type="Proteomes" id="UP000613177"/>
    </source>
</evidence>
<dbReference type="EMBL" id="JAEPRE010000002">
    <property type="protein sequence ID" value="KAG2237866.1"/>
    <property type="molecule type" value="Genomic_DNA"/>
</dbReference>
<dbReference type="SUPFAM" id="SSF103506">
    <property type="entry name" value="Mitochondrial carrier"/>
    <property type="match status" value="1"/>
</dbReference>
<dbReference type="Gene3D" id="1.50.40.10">
    <property type="entry name" value="Mitochondrial carrier domain"/>
    <property type="match status" value="2"/>
</dbReference>
<comment type="caution">
    <text evidence="13">The sequence shown here is derived from an EMBL/GenBank/DDBJ whole genome shotgun (WGS) entry which is preliminary data.</text>
</comment>
<dbReference type="InterPro" id="IPR023395">
    <property type="entry name" value="MCP_dom_sf"/>
</dbReference>
<dbReference type="Proteomes" id="UP000613177">
    <property type="component" value="Unassembled WGS sequence"/>
</dbReference>
<keyword evidence="3 12" id="KW-0813">Transport</keyword>
<evidence type="ECO:0000256" key="1">
    <source>
        <dbReference type="ARBA" id="ARBA00004448"/>
    </source>
</evidence>
<feature type="repeat" description="Solcar" evidence="11">
    <location>
        <begin position="205"/>
        <end position="290"/>
    </location>
</feature>